<feature type="transmembrane region" description="Helical" evidence="7">
    <location>
        <begin position="179"/>
        <end position="198"/>
    </location>
</feature>
<dbReference type="PROSITE" id="PS50929">
    <property type="entry name" value="ABC_TM1F"/>
    <property type="match status" value="1"/>
</dbReference>
<keyword evidence="6 7" id="KW-0472">Membrane</keyword>
<dbReference type="PANTHER" id="PTHR24221">
    <property type="entry name" value="ATP-BINDING CASSETTE SUB-FAMILY B"/>
    <property type="match status" value="1"/>
</dbReference>
<dbReference type="Proteomes" id="UP000192758">
    <property type="component" value="Unassembled WGS sequence"/>
</dbReference>
<dbReference type="Gene3D" id="3.40.50.300">
    <property type="entry name" value="P-loop containing nucleotide triphosphate hydrolases"/>
    <property type="match status" value="1"/>
</dbReference>
<feature type="domain" description="ABC transporter" evidence="8">
    <location>
        <begin position="376"/>
        <end position="615"/>
    </location>
</feature>
<dbReference type="GO" id="GO:0016020">
    <property type="term" value="C:membrane"/>
    <property type="evidence" value="ECO:0007669"/>
    <property type="project" value="UniProtKB-SubCell"/>
</dbReference>
<proteinExistence type="predicted"/>
<dbReference type="GO" id="GO:0005524">
    <property type="term" value="F:ATP binding"/>
    <property type="evidence" value="ECO:0007669"/>
    <property type="project" value="UniProtKB-KW"/>
</dbReference>
<feature type="transmembrane region" description="Helical" evidence="7">
    <location>
        <begin position="265"/>
        <end position="284"/>
    </location>
</feature>
<keyword evidence="5 7" id="KW-1133">Transmembrane helix</keyword>
<dbReference type="InterPro" id="IPR039421">
    <property type="entry name" value="Type_1_exporter"/>
</dbReference>
<dbReference type="InterPro" id="IPR017871">
    <property type="entry name" value="ABC_transporter-like_CS"/>
</dbReference>
<evidence type="ECO:0000313" key="10">
    <source>
        <dbReference type="EMBL" id="OQS55855.1"/>
    </source>
</evidence>
<dbReference type="InterPro" id="IPR011527">
    <property type="entry name" value="ABC1_TM_dom"/>
</dbReference>
<dbReference type="OrthoDB" id="6500128at2759"/>
<evidence type="ECO:0000256" key="7">
    <source>
        <dbReference type="SAM" id="Phobius"/>
    </source>
</evidence>
<comment type="subcellular location">
    <subcellularLocation>
        <location evidence="1">Membrane</location>
        <topology evidence="1">Multi-pass membrane protein</topology>
    </subcellularLocation>
</comment>
<dbReference type="InterPro" id="IPR003439">
    <property type="entry name" value="ABC_transporter-like_ATP-bd"/>
</dbReference>
<dbReference type="PANTHER" id="PTHR24221:SF503">
    <property type="entry name" value="MITOCHONDRIAL POTASSIUM CHANNEL ATP-BINDING SUBUNIT"/>
    <property type="match status" value="1"/>
</dbReference>
<reference evidence="10 11" key="1">
    <citation type="journal article" date="2017" name="Environ. Microbiol.">
        <title>Decay of the glycolytic pathway and adaptation to intranuclear parasitism within Enterocytozoonidae microsporidia.</title>
        <authorList>
            <person name="Wiredu Boakye D."/>
            <person name="Jaroenlak P."/>
            <person name="Prachumwat A."/>
            <person name="Williams T.A."/>
            <person name="Bateman K.S."/>
            <person name="Itsathitphaisarn O."/>
            <person name="Sritunyalucksana K."/>
            <person name="Paszkiewicz K.H."/>
            <person name="Moore K.A."/>
            <person name="Stentiford G.D."/>
            <person name="Williams B.A."/>
        </authorList>
    </citation>
    <scope>NUCLEOTIDE SEQUENCE [LARGE SCALE GENOMIC DNA]</scope>
    <source>
        <strain evidence="10 11">TH1</strain>
    </source>
</reference>
<dbReference type="PROSITE" id="PS00211">
    <property type="entry name" value="ABC_TRANSPORTER_1"/>
    <property type="match status" value="1"/>
</dbReference>
<dbReference type="Pfam" id="PF00005">
    <property type="entry name" value="ABC_tran"/>
    <property type="match status" value="1"/>
</dbReference>
<organism evidence="10 11">
    <name type="scientific">Ecytonucleospora hepatopenaei</name>
    <dbReference type="NCBI Taxonomy" id="646526"/>
    <lineage>
        <taxon>Eukaryota</taxon>
        <taxon>Fungi</taxon>
        <taxon>Fungi incertae sedis</taxon>
        <taxon>Microsporidia</taxon>
        <taxon>Enterocytozoonidae</taxon>
        <taxon>Ecytonucleospora</taxon>
    </lineage>
</organism>
<gene>
    <name evidence="10" type="primary">fes-4</name>
    <name evidence="10" type="ORF">EHP00_396</name>
</gene>
<dbReference type="SMART" id="SM00382">
    <property type="entry name" value="AAA"/>
    <property type="match status" value="1"/>
</dbReference>
<dbReference type="InterPro" id="IPR036640">
    <property type="entry name" value="ABC1_TM_sf"/>
</dbReference>
<dbReference type="SUPFAM" id="SSF52540">
    <property type="entry name" value="P-loop containing nucleoside triphosphate hydrolases"/>
    <property type="match status" value="1"/>
</dbReference>
<feature type="domain" description="ABC transmembrane type-1" evidence="9">
    <location>
        <begin position="179"/>
        <end position="296"/>
    </location>
</feature>
<dbReference type="EMBL" id="MNPJ01000001">
    <property type="protein sequence ID" value="OQS55855.1"/>
    <property type="molecule type" value="Genomic_DNA"/>
</dbReference>
<comment type="caution">
    <text evidence="10">The sequence shown here is derived from an EMBL/GenBank/DDBJ whole genome shotgun (WGS) entry which is preliminary data.</text>
</comment>
<dbReference type="GO" id="GO:0016887">
    <property type="term" value="F:ATP hydrolysis activity"/>
    <property type="evidence" value="ECO:0007669"/>
    <property type="project" value="InterPro"/>
</dbReference>
<dbReference type="GO" id="GO:0140359">
    <property type="term" value="F:ABC-type transporter activity"/>
    <property type="evidence" value="ECO:0007669"/>
    <property type="project" value="InterPro"/>
</dbReference>
<evidence type="ECO:0000313" key="11">
    <source>
        <dbReference type="Proteomes" id="UP000192758"/>
    </source>
</evidence>
<feature type="transmembrane region" description="Helical" evidence="7">
    <location>
        <begin position="38"/>
        <end position="57"/>
    </location>
</feature>
<feature type="transmembrane region" description="Helical" evidence="7">
    <location>
        <begin position="78"/>
        <end position="100"/>
    </location>
</feature>
<keyword evidence="3" id="KW-0547">Nucleotide-binding</keyword>
<dbReference type="AlphaFoldDB" id="A0A1W0E9C0"/>
<feature type="transmembrane region" description="Helical" evidence="7">
    <location>
        <begin position="139"/>
        <end position="167"/>
    </location>
</feature>
<accession>A0A1W0E9C0</accession>
<dbReference type="Gene3D" id="1.20.1560.10">
    <property type="entry name" value="ABC transporter type 1, transmembrane domain"/>
    <property type="match status" value="1"/>
</dbReference>
<dbReference type="InterPro" id="IPR003593">
    <property type="entry name" value="AAA+_ATPase"/>
</dbReference>
<evidence type="ECO:0000256" key="5">
    <source>
        <dbReference type="ARBA" id="ARBA00022989"/>
    </source>
</evidence>
<protein>
    <submittedName>
        <fullName evidence="10">Fes-4</fullName>
    </submittedName>
</protein>
<evidence type="ECO:0000256" key="4">
    <source>
        <dbReference type="ARBA" id="ARBA00022840"/>
    </source>
</evidence>
<evidence type="ECO:0000259" key="8">
    <source>
        <dbReference type="PROSITE" id="PS50893"/>
    </source>
</evidence>
<keyword evidence="2 7" id="KW-0812">Transmembrane</keyword>
<dbReference type="VEuPathDB" id="MicrosporidiaDB:EHP00_396"/>
<dbReference type="PROSITE" id="PS50893">
    <property type="entry name" value="ABC_TRANSPORTER_2"/>
    <property type="match status" value="1"/>
</dbReference>
<evidence type="ECO:0000256" key="2">
    <source>
        <dbReference type="ARBA" id="ARBA00022692"/>
    </source>
</evidence>
<evidence type="ECO:0000256" key="6">
    <source>
        <dbReference type="ARBA" id="ARBA00023136"/>
    </source>
</evidence>
<dbReference type="SUPFAM" id="SSF90123">
    <property type="entry name" value="ABC transporter transmembrane region"/>
    <property type="match status" value="1"/>
</dbReference>
<evidence type="ECO:0000256" key="1">
    <source>
        <dbReference type="ARBA" id="ARBA00004141"/>
    </source>
</evidence>
<keyword evidence="4" id="KW-0067">ATP-binding</keyword>
<name>A0A1W0E9C0_9MICR</name>
<dbReference type="InterPro" id="IPR027417">
    <property type="entry name" value="P-loop_NTPase"/>
</dbReference>
<sequence>METTANINRPLHNKPSISKYIKIVGRTLNNLVLKDKKIILVILCVIGTNFIAAYIAIKTTQKFAAISDNFRTDQFNSCLKTFLLFMFVALTFKYIPMALFNWHAQNLQRKSYVINSREVIEMNYVDFHSKTPGDLHYNIFIKSFATVMTIQVLLLDFFGIIATVLFSTMRVGKAINKNFAVFFVLSPVLYICSLYYYIKRKMIYHYDLMEKEQYTEGKLTDKLLNYEAIKSYGLEKSEIKDFYNIAGQQTNSSIKMGNFEAFSRFIMTFSTTVPFIFMMTMLLINKGEDSTTGMFFELTLLYIGQTGEMKRLGTNTDQLVEYLNQINFSEVVKSNEIKNYADDGNISDANIYMDIGEGLKDDIPANILPVVLNNSIKWSDVKIMYHEQIIAENITLEIKKGEKIAIVGKNGTGKSTFIKSLLGFTKYTGDILIDDVLTRSMKRRDLMNFISYIPQDDCTSDDTVINNIMLGLNEYDQVNLSKTQQIQKIKEIAKEYNVHETFKNLDNGYETHVGSRGNKLSGGQKQKISLIRAVLKDAPIFLFDEATAALDKKYEHDLIKIILKNLSEKTVIMIVHGKDFLHEFDKIIFLNNGRVEGFDTMQNLMQTNVNFKNLIK</sequence>
<evidence type="ECO:0000259" key="9">
    <source>
        <dbReference type="PROSITE" id="PS50929"/>
    </source>
</evidence>
<keyword evidence="11" id="KW-1185">Reference proteome</keyword>
<evidence type="ECO:0000256" key="3">
    <source>
        <dbReference type="ARBA" id="ARBA00022741"/>
    </source>
</evidence>